<dbReference type="Pfam" id="PF07396">
    <property type="entry name" value="Porin_O_P"/>
    <property type="match status" value="1"/>
</dbReference>
<evidence type="ECO:0000313" key="3">
    <source>
        <dbReference type="EMBL" id="BDG01186.1"/>
    </source>
</evidence>
<dbReference type="SUPFAM" id="SSF56935">
    <property type="entry name" value="Porins"/>
    <property type="match status" value="1"/>
</dbReference>
<dbReference type="Proteomes" id="UP001162891">
    <property type="component" value="Chromosome"/>
</dbReference>
<feature type="region of interest" description="Disordered" evidence="1">
    <location>
        <begin position="19"/>
        <end position="72"/>
    </location>
</feature>
<evidence type="ECO:0000313" key="4">
    <source>
        <dbReference type="Proteomes" id="UP001162891"/>
    </source>
</evidence>
<keyword evidence="4" id="KW-1185">Reference proteome</keyword>
<keyword evidence="2" id="KW-0732">Signal</keyword>
<reference evidence="4" key="1">
    <citation type="journal article" date="2022" name="Int. J. Syst. Evol. Microbiol.">
        <title>Anaeromyxobacter oryzae sp. nov., Anaeromyxobacter diazotrophicus sp. nov. and Anaeromyxobacter paludicola sp. nov., isolated from paddy soils.</title>
        <authorList>
            <person name="Itoh H."/>
            <person name="Xu Z."/>
            <person name="Mise K."/>
            <person name="Masuda Y."/>
            <person name="Ushijima N."/>
            <person name="Hayakawa C."/>
            <person name="Shiratori Y."/>
            <person name="Senoo K."/>
        </authorList>
    </citation>
    <scope>NUCLEOTIDE SEQUENCE [LARGE SCALE GENOMIC DNA]</scope>
    <source>
        <strain evidence="4">Red232</strain>
    </source>
</reference>
<feature type="chain" id="PRO_5046490134" description="Phosphate-selective porin O and P" evidence="2">
    <location>
        <begin position="22"/>
        <end position="410"/>
    </location>
</feature>
<evidence type="ECO:0000256" key="1">
    <source>
        <dbReference type="SAM" id="MobiDB-lite"/>
    </source>
</evidence>
<feature type="compositionally biased region" description="Pro residues" evidence="1">
    <location>
        <begin position="38"/>
        <end position="71"/>
    </location>
</feature>
<dbReference type="EMBL" id="AP025591">
    <property type="protein sequence ID" value="BDG01186.1"/>
    <property type="molecule type" value="Genomic_DNA"/>
</dbReference>
<dbReference type="RefSeq" id="WP_248357580.1">
    <property type="nucleotide sequence ID" value="NZ_AP025591.1"/>
</dbReference>
<accession>A0ABM7WNZ7</accession>
<dbReference type="InterPro" id="IPR023614">
    <property type="entry name" value="Porin_dom_sf"/>
</dbReference>
<feature type="compositionally biased region" description="Low complexity" evidence="1">
    <location>
        <begin position="19"/>
        <end position="37"/>
    </location>
</feature>
<proteinExistence type="predicted"/>
<feature type="signal peptide" evidence="2">
    <location>
        <begin position="1"/>
        <end position="21"/>
    </location>
</feature>
<dbReference type="InterPro" id="IPR010870">
    <property type="entry name" value="Porin_O/P"/>
</dbReference>
<name>A0ABM7WNZ7_9BACT</name>
<sequence length="410" mass="43336">MNRIFQAALAVALLVSSRAGAQEGPKAAPDAPASSPEPVAPAEPAAPPASAPQGQPPRPPSPPAADAPPKPTAAAPYAPTFWGFVNVQYARTDPPAPGVVSSTFQLRRARIGARGDVTPNVGYAVLFDGADTSLKDAYAALKPVRGLELRLGQWKTPFGYEQPESDTKLLWVNSSYVVQALARSTSTTSVNATPDSRDLGVGLLGKWTAGAIGAELAGSLVNGAGPNRTDDLDTKNAWGRAGVLIKGGRVGVRAGGSFGYGRQVAGLGANGKFDGVGTPVDDTYFWFKTYGADVEVDTPIFFAAAEWIQSERDVRTYTSATSSTASAFTARGWYAGVYGKTPWNLGPIFRAERYDRNRNVAGDTNERYTIGAYVDAVPLNARLIFNYEADRSEKAVRTGDKAIVFGQVIF</sequence>
<evidence type="ECO:0008006" key="5">
    <source>
        <dbReference type="Google" id="ProtNLM"/>
    </source>
</evidence>
<protein>
    <recommendedName>
        <fullName evidence="5">Phosphate-selective porin O and P</fullName>
    </recommendedName>
</protein>
<evidence type="ECO:0000256" key="2">
    <source>
        <dbReference type="SAM" id="SignalP"/>
    </source>
</evidence>
<organism evidence="3 4">
    <name type="scientific">Anaeromyxobacter oryzae</name>
    <dbReference type="NCBI Taxonomy" id="2918170"/>
    <lineage>
        <taxon>Bacteria</taxon>
        <taxon>Pseudomonadati</taxon>
        <taxon>Myxococcota</taxon>
        <taxon>Myxococcia</taxon>
        <taxon>Myxococcales</taxon>
        <taxon>Cystobacterineae</taxon>
        <taxon>Anaeromyxobacteraceae</taxon>
        <taxon>Anaeromyxobacter</taxon>
    </lineage>
</organism>
<gene>
    <name evidence="3" type="ORF">AMOR_01820</name>
</gene>
<dbReference type="Gene3D" id="2.40.160.10">
    <property type="entry name" value="Porin"/>
    <property type="match status" value="1"/>
</dbReference>